<comment type="caution">
    <text evidence="2">The sequence shown here is derived from an EMBL/GenBank/DDBJ whole genome shotgun (WGS) entry which is preliminary data.</text>
</comment>
<dbReference type="RefSeq" id="WP_004832000.1">
    <property type="nucleotide sequence ID" value="NZ_KB849469.1"/>
</dbReference>
<name>N8YN34_ACIBZ</name>
<dbReference type="AlphaFoldDB" id="N8YN34"/>
<dbReference type="EMBL" id="APPK01000046">
    <property type="protein sequence ID" value="ENV20660.1"/>
    <property type="molecule type" value="Genomic_DNA"/>
</dbReference>
<keyword evidence="1" id="KW-0732">Signal</keyword>
<gene>
    <name evidence="2" type="ORF">F963_03240</name>
</gene>
<dbReference type="HOGENOM" id="CLU_1536781_0_0_6"/>
<proteinExistence type="predicted"/>
<dbReference type="Proteomes" id="UP000013270">
    <property type="component" value="Unassembled WGS sequence"/>
</dbReference>
<evidence type="ECO:0000256" key="1">
    <source>
        <dbReference type="SAM" id="SignalP"/>
    </source>
</evidence>
<sequence length="174" mass="19712">MKKIFIIFLVVLNSIYMTNSLAKSNNNEESCNTNNIVANNFKKTFPVMLPISSKSKLKKENTISFSQFSNSFLQKLSENHGDFVPFGGAIRLPDICNKTVFIAYFTDEGELENYSLNVFKDGKGHAVNFGTGSEFWIDKKYNIKVKSYDGKLAKINYYKISDDGVIMKIESPLN</sequence>
<dbReference type="PATRIC" id="fig|1217651.3.peg.3197"/>
<reference evidence="2 3" key="1">
    <citation type="submission" date="2013-02" db="EMBL/GenBank/DDBJ databases">
        <title>The Genome Sequence of Acinetobacter bereziniae NIPH 3.</title>
        <authorList>
            <consortium name="The Broad Institute Genome Sequencing Platform"/>
            <consortium name="The Broad Institute Genome Sequencing Center for Infectious Disease"/>
            <person name="Cerqueira G."/>
            <person name="Feldgarden M."/>
            <person name="Courvalin P."/>
            <person name="Perichon B."/>
            <person name="Grillot-Courvalin C."/>
            <person name="Clermont D."/>
            <person name="Rocha E."/>
            <person name="Yoon E.-J."/>
            <person name="Nemec A."/>
            <person name="Walker B."/>
            <person name="Young S.K."/>
            <person name="Zeng Q."/>
            <person name="Gargeya S."/>
            <person name="Fitzgerald M."/>
            <person name="Haas B."/>
            <person name="Abouelleil A."/>
            <person name="Alvarado L."/>
            <person name="Arachchi H.M."/>
            <person name="Berlin A.M."/>
            <person name="Chapman S.B."/>
            <person name="Dewar J."/>
            <person name="Goldberg J."/>
            <person name="Griggs A."/>
            <person name="Gujja S."/>
            <person name="Hansen M."/>
            <person name="Howarth C."/>
            <person name="Imamovic A."/>
            <person name="Larimer J."/>
            <person name="McCowan C."/>
            <person name="Murphy C."/>
            <person name="Neiman D."/>
            <person name="Pearson M."/>
            <person name="Priest M."/>
            <person name="Roberts A."/>
            <person name="Saif S."/>
            <person name="Shea T."/>
            <person name="Sisk P."/>
            <person name="Sykes S."/>
            <person name="Wortman J."/>
            <person name="Nusbaum C."/>
            <person name="Birren B."/>
        </authorList>
    </citation>
    <scope>NUCLEOTIDE SEQUENCE [LARGE SCALE GENOMIC DNA]</scope>
    <source>
        <strain evidence="2 3">NIPH 3</strain>
    </source>
</reference>
<feature type="signal peptide" evidence="1">
    <location>
        <begin position="1"/>
        <end position="22"/>
    </location>
</feature>
<feature type="chain" id="PRO_5004137214" evidence="1">
    <location>
        <begin position="23"/>
        <end position="174"/>
    </location>
</feature>
<organism evidence="2 3">
    <name type="scientific">Acinetobacter bereziniae NIPH 3</name>
    <dbReference type="NCBI Taxonomy" id="1217651"/>
    <lineage>
        <taxon>Bacteria</taxon>
        <taxon>Pseudomonadati</taxon>
        <taxon>Pseudomonadota</taxon>
        <taxon>Gammaproteobacteria</taxon>
        <taxon>Moraxellales</taxon>
        <taxon>Moraxellaceae</taxon>
        <taxon>Acinetobacter</taxon>
    </lineage>
</organism>
<accession>N8YN34</accession>
<protein>
    <submittedName>
        <fullName evidence="2">Uncharacterized protein</fullName>
    </submittedName>
</protein>
<evidence type="ECO:0000313" key="3">
    <source>
        <dbReference type="Proteomes" id="UP000013270"/>
    </source>
</evidence>
<evidence type="ECO:0000313" key="2">
    <source>
        <dbReference type="EMBL" id="ENV20660.1"/>
    </source>
</evidence>